<accession>A0A841C1I6</accession>
<feature type="domain" description="AP2-like integrase N-terminal" evidence="1">
    <location>
        <begin position="26"/>
        <end position="63"/>
    </location>
</feature>
<name>A0A841C1I6_9LACT</name>
<sequence>MRFTAPILPENERRYNMVSFQKLKTSWEVRVPYKTEDGKYKQRVRKDFRTKKKAEQAAIRLQLGIEHPEKLAKNQTLREFVEN</sequence>
<dbReference type="InterPro" id="IPR028259">
    <property type="entry name" value="AP2-like_int_N"/>
</dbReference>
<proteinExistence type="predicted"/>
<evidence type="ECO:0000313" key="2">
    <source>
        <dbReference type="EMBL" id="MBB5887776.1"/>
    </source>
</evidence>
<dbReference type="AlphaFoldDB" id="A0A841C1I6"/>
<dbReference type="EMBL" id="JACHHV010000007">
    <property type="protein sequence ID" value="MBB5887776.1"/>
    <property type="molecule type" value="Genomic_DNA"/>
</dbReference>
<keyword evidence="3" id="KW-1185">Reference proteome</keyword>
<evidence type="ECO:0000313" key="3">
    <source>
        <dbReference type="Proteomes" id="UP000562464"/>
    </source>
</evidence>
<reference evidence="2 3" key="1">
    <citation type="submission" date="2020-08" db="EMBL/GenBank/DDBJ databases">
        <title>Genomic Encyclopedia of Type Strains, Phase IV (KMG-IV): sequencing the most valuable type-strain genomes for metagenomic binning, comparative biology and taxonomic classification.</title>
        <authorList>
            <person name="Goeker M."/>
        </authorList>
    </citation>
    <scope>NUCLEOTIDE SEQUENCE [LARGE SCALE GENOMIC DNA]</scope>
    <source>
        <strain evidence="2 3">DSM 14925</strain>
    </source>
</reference>
<organism evidence="2 3">
    <name type="scientific">Lactovum miscens</name>
    <dbReference type="NCBI Taxonomy" id="190387"/>
    <lineage>
        <taxon>Bacteria</taxon>
        <taxon>Bacillati</taxon>
        <taxon>Bacillota</taxon>
        <taxon>Bacilli</taxon>
        <taxon>Lactobacillales</taxon>
        <taxon>Streptococcaceae</taxon>
        <taxon>Lactovum</taxon>
    </lineage>
</organism>
<dbReference type="Pfam" id="PF14657">
    <property type="entry name" value="Arm-DNA-bind_4"/>
    <property type="match status" value="1"/>
</dbReference>
<evidence type="ECO:0000259" key="1">
    <source>
        <dbReference type="Pfam" id="PF14657"/>
    </source>
</evidence>
<comment type="caution">
    <text evidence="2">The sequence shown here is derived from an EMBL/GenBank/DDBJ whole genome shotgun (WGS) entry which is preliminary data.</text>
</comment>
<protein>
    <recommendedName>
        <fullName evidence="1">AP2-like integrase N-terminal domain-containing protein</fullName>
    </recommendedName>
</protein>
<gene>
    <name evidence="2" type="ORF">HNQ37_000650</name>
</gene>
<dbReference type="RefSeq" id="WP_183539246.1">
    <property type="nucleotide sequence ID" value="NZ_DASWOY010000023.1"/>
</dbReference>
<dbReference type="Proteomes" id="UP000562464">
    <property type="component" value="Unassembled WGS sequence"/>
</dbReference>